<keyword evidence="1 2" id="KW-0732">Signal</keyword>
<protein>
    <submittedName>
        <fullName evidence="3">Spermidine/putrescine-binding protein</fullName>
    </submittedName>
</protein>
<dbReference type="EMBL" id="FNTL01000003">
    <property type="protein sequence ID" value="SEB43614.1"/>
    <property type="molecule type" value="Genomic_DNA"/>
</dbReference>
<dbReference type="GO" id="GO:0030976">
    <property type="term" value="F:thiamine pyrophosphate binding"/>
    <property type="evidence" value="ECO:0007669"/>
    <property type="project" value="TreeGrafter"/>
</dbReference>
<dbReference type="Gene3D" id="3.40.190.10">
    <property type="entry name" value="Periplasmic binding protein-like II"/>
    <property type="match status" value="2"/>
</dbReference>
<feature type="chain" id="PRO_5039383591" evidence="2">
    <location>
        <begin position="21"/>
        <end position="351"/>
    </location>
</feature>
<dbReference type="InterPro" id="IPR001188">
    <property type="entry name" value="Sperm_putr-bd"/>
</dbReference>
<dbReference type="PANTHER" id="PTHR30006:SF2">
    <property type="entry name" value="ABC TRANSPORTER SUBSTRATE-BINDING PROTEIN"/>
    <property type="match status" value="1"/>
</dbReference>
<evidence type="ECO:0000313" key="4">
    <source>
        <dbReference type="Proteomes" id="UP000183407"/>
    </source>
</evidence>
<dbReference type="GO" id="GO:0030288">
    <property type="term" value="C:outer membrane-bounded periplasmic space"/>
    <property type="evidence" value="ECO:0007669"/>
    <property type="project" value="TreeGrafter"/>
</dbReference>
<dbReference type="InterPro" id="IPR006059">
    <property type="entry name" value="SBP"/>
</dbReference>
<dbReference type="GO" id="GO:0019808">
    <property type="term" value="F:polyamine binding"/>
    <property type="evidence" value="ECO:0007669"/>
    <property type="project" value="InterPro"/>
</dbReference>
<evidence type="ECO:0000313" key="3">
    <source>
        <dbReference type="EMBL" id="SEB43614.1"/>
    </source>
</evidence>
<dbReference type="RefSeq" id="WP_083400347.1">
    <property type="nucleotide sequence ID" value="NZ_FNTL01000003.1"/>
</dbReference>
<accession>A0A1H4JBB9</accession>
<dbReference type="OrthoDB" id="366726at2"/>
<feature type="signal peptide" evidence="2">
    <location>
        <begin position="1"/>
        <end position="20"/>
    </location>
</feature>
<reference evidence="4" key="1">
    <citation type="submission" date="2016-10" db="EMBL/GenBank/DDBJ databases">
        <authorList>
            <person name="Varghese N."/>
        </authorList>
    </citation>
    <scope>NUCLEOTIDE SEQUENCE [LARGE SCALE GENOMIC DNA]</scope>
    <source>
        <strain evidence="4">DSM 44719</strain>
    </source>
</reference>
<dbReference type="SUPFAM" id="SSF53850">
    <property type="entry name" value="Periplasmic binding protein-like II"/>
    <property type="match status" value="1"/>
</dbReference>
<dbReference type="GO" id="GO:0015888">
    <property type="term" value="P:thiamine transport"/>
    <property type="evidence" value="ECO:0007669"/>
    <property type="project" value="TreeGrafter"/>
</dbReference>
<proteinExistence type="predicted"/>
<name>A0A1H4JBB9_RHOJO</name>
<dbReference type="PRINTS" id="PR00909">
    <property type="entry name" value="SPERMDNBNDNG"/>
</dbReference>
<dbReference type="GO" id="GO:0015846">
    <property type="term" value="P:polyamine transport"/>
    <property type="evidence" value="ECO:0007669"/>
    <property type="project" value="InterPro"/>
</dbReference>
<dbReference type="Pfam" id="PF13416">
    <property type="entry name" value="SBP_bac_8"/>
    <property type="match status" value="1"/>
</dbReference>
<dbReference type="PANTHER" id="PTHR30006">
    <property type="entry name" value="THIAMINE-BINDING PERIPLASMIC PROTEIN-RELATED"/>
    <property type="match status" value="1"/>
</dbReference>
<sequence>MVKKFACVALALGVLTTLVACVSTSTSDSANGVDTVLVEGFGAEYQDLFEEQIAKPFTEETGIQVKYSAGGSGAEQYAAIRAANGDPGFDLAVMTSLELYQGSRDEMLTPVTPQQVPNMARLPQKLLNNTYGVGAIQDIQQVVLMYNRTAFPQPPTSWGVQWDPEYRSGALIFNPANILGVYALLNAAELDGGGIDDIDPGFARTVELAKYALATPTRSAEAVPFMAKETATAFPYLDGRAAIYSKTNNYDFTVPREGTYASLGSLGIPVGATHKDSAYKLIDYWLSEEVQQRWALAYNVGPAITGLQFSPDFAAKHITTPEALEEIKIADAATVVKNRTEWSRQWAEAVR</sequence>
<evidence type="ECO:0000256" key="1">
    <source>
        <dbReference type="ARBA" id="ARBA00022729"/>
    </source>
</evidence>
<dbReference type="Proteomes" id="UP000183407">
    <property type="component" value="Unassembled WGS sequence"/>
</dbReference>
<dbReference type="GO" id="GO:0030975">
    <property type="term" value="F:thiamine binding"/>
    <property type="evidence" value="ECO:0007669"/>
    <property type="project" value="TreeGrafter"/>
</dbReference>
<organism evidence="3 4">
    <name type="scientific">Rhodococcus jostii</name>
    <dbReference type="NCBI Taxonomy" id="132919"/>
    <lineage>
        <taxon>Bacteria</taxon>
        <taxon>Bacillati</taxon>
        <taxon>Actinomycetota</taxon>
        <taxon>Actinomycetes</taxon>
        <taxon>Mycobacteriales</taxon>
        <taxon>Nocardiaceae</taxon>
        <taxon>Rhodococcus</taxon>
    </lineage>
</organism>
<gene>
    <name evidence="3" type="ORF">SAMN04490220_0777</name>
</gene>
<dbReference type="PROSITE" id="PS51257">
    <property type="entry name" value="PROKAR_LIPOPROTEIN"/>
    <property type="match status" value="1"/>
</dbReference>
<dbReference type="AlphaFoldDB" id="A0A1H4JBB9"/>
<evidence type="ECO:0000256" key="2">
    <source>
        <dbReference type="SAM" id="SignalP"/>
    </source>
</evidence>